<accession>A0AAE3T6U7</accession>
<dbReference type="InterPro" id="IPR013786">
    <property type="entry name" value="AcylCoA_DH/ox_N"/>
</dbReference>
<evidence type="ECO:0000313" key="9">
    <source>
        <dbReference type="EMBL" id="MDB0523649.1"/>
    </source>
</evidence>
<dbReference type="PANTHER" id="PTHR43884:SF20">
    <property type="entry name" value="ACYL-COA DEHYDROGENASE FADE28"/>
    <property type="match status" value="1"/>
</dbReference>
<dbReference type="InterPro" id="IPR009075">
    <property type="entry name" value="AcylCo_DH/oxidase_C"/>
</dbReference>
<keyword evidence="3" id="KW-0285">Flavoprotein</keyword>
<evidence type="ECO:0000259" key="7">
    <source>
        <dbReference type="Pfam" id="PF02770"/>
    </source>
</evidence>
<dbReference type="Pfam" id="PF00441">
    <property type="entry name" value="Acyl-CoA_dh_1"/>
    <property type="match status" value="1"/>
</dbReference>
<comment type="cofactor">
    <cofactor evidence="1">
        <name>FAD</name>
        <dbReference type="ChEBI" id="CHEBI:57692"/>
    </cofactor>
</comment>
<dbReference type="RefSeq" id="WP_184849704.1">
    <property type="nucleotide sequence ID" value="NZ_JABZEH010000001.1"/>
</dbReference>
<evidence type="ECO:0000259" key="8">
    <source>
        <dbReference type="Pfam" id="PF02771"/>
    </source>
</evidence>
<dbReference type="InterPro" id="IPR037069">
    <property type="entry name" value="AcylCoA_DH/ox_N_sf"/>
</dbReference>
<evidence type="ECO:0000259" key="6">
    <source>
        <dbReference type="Pfam" id="PF00441"/>
    </source>
</evidence>
<feature type="domain" description="Acyl-CoA dehydrogenase/oxidase C-terminal" evidence="6">
    <location>
        <begin position="233"/>
        <end position="357"/>
    </location>
</feature>
<dbReference type="InterPro" id="IPR036250">
    <property type="entry name" value="AcylCo_DH-like_C"/>
</dbReference>
<dbReference type="InterPro" id="IPR009100">
    <property type="entry name" value="AcylCoA_DH/oxidase_NM_dom_sf"/>
</dbReference>
<dbReference type="GO" id="GO:0003995">
    <property type="term" value="F:acyl-CoA dehydrogenase activity"/>
    <property type="evidence" value="ECO:0007669"/>
    <property type="project" value="TreeGrafter"/>
</dbReference>
<dbReference type="CDD" id="cd00567">
    <property type="entry name" value="ACAD"/>
    <property type="match status" value="1"/>
</dbReference>
<reference evidence="9" key="1">
    <citation type="submission" date="2021-09" db="EMBL/GenBank/DDBJ databases">
        <title>Genomic analysis of Ralstonia spp.</title>
        <authorList>
            <person name="Aburjaile F."/>
            <person name="Ariute J.C."/>
            <person name="Pais A.K.L."/>
            <person name="Albuquerque G.M.R."/>
            <person name="Silva A.M.F."/>
            <person name="Brenig B."/>
            <person name="Azevedo V."/>
            <person name="Matiuzzi M."/>
            <person name="Ramos R."/>
            <person name="Goes-Neto A."/>
            <person name="Soares S."/>
            <person name="Iseppon A.M.B."/>
            <person name="Souza E."/>
            <person name="Gama M."/>
        </authorList>
    </citation>
    <scope>NUCLEOTIDE SEQUENCE</scope>
    <source>
        <strain evidence="9">B4</strain>
    </source>
</reference>
<dbReference type="InterPro" id="IPR006091">
    <property type="entry name" value="Acyl-CoA_Oxase/DH_mid-dom"/>
</dbReference>
<name>A0AAE3T6U7_RALSL</name>
<comment type="caution">
    <text evidence="9">The sequence shown here is derived from an EMBL/GenBank/DDBJ whole genome shotgun (WGS) entry which is preliminary data.</text>
</comment>
<sequence length="379" mass="40730">MDFSFTDEQKQLADAVRRFIDKAYGFEARNKVVYSAEGVSQAHWDALAELGLTALPVPEAQGGFDGRAMDLLVVMQELGRGLLVEPYAATVLGTQALKLAGGQDALLERVAGGALKLAVAFGEPQSRYELFNVTTRATQQGGNWTLSGAKAVAVHGAQADKLVVSARTGRMDDGARDTSGLSLFLVDRDAAGVTVKDYRTIDNLRAADIRFDHAPATLLGKAGEAWETIDAVADFGCVLLCAEAVGLIDALNAATLEYTKTRQQFGVPIARFQALQHRMVDMFIHAEQARSITYLAAAHFEDGDAEARRRYVSAAKARVGQAAREVGQEAVQLHGGMGVTNELPAAHMFKRLTMINTTLGDVDHHLARFASLPGFRNAA</sequence>
<dbReference type="InterPro" id="IPR046373">
    <property type="entry name" value="Acyl-CoA_Oxase/DH_mid-dom_sf"/>
</dbReference>
<dbReference type="Gene3D" id="2.40.110.10">
    <property type="entry name" value="Butyryl-CoA Dehydrogenase, subunit A, domain 2"/>
    <property type="match status" value="1"/>
</dbReference>
<dbReference type="Pfam" id="PF02770">
    <property type="entry name" value="Acyl-CoA_dh_M"/>
    <property type="match status" value="1"/>
</dbReference>
<feature type="domain" description="Acyl-CoA dehydrogenase/oxidase N-terminal" evidence="8">
    <location>
        <begin position="6"/>
        <end position="97"/>
    </location>
</feature>
<dbReference type="GO" id="GO:0050660">
    <property type="term" value="F:flavin adenine dinucleotide binding"/>
    <property type="evidence" value="ECO:0007669"/>
    <property type="project" value="InterPro"/>
</dbReference>
<dbReference type="Proteomes" id="UP001143674">
    <property type="component" value="Unassembled WGS sequence"/>
</dbReference>
<comment type="similarity">
    <text evidence="2">Belongs to the acyl-CoA dehydrogenase family.</text>
</comment>
<feature type="domain" description="Acyl-CoA oxidase/dehydrogenase middle" evidence="7">
    <location>
        <begin position="118"/>
        <end position="212"/>
    </location>
</feature>
<evidence type="ECO:0000256" key="3">
    <source>
        <dbReference type="ARBA" id="ARBA00022630"/>
    </source>
</evidence>
<dbReference type="PANTHER" id="PTHR43884">
    <property type="entry name" value="ACYL-COA DEHYDROGENASE"/>
    <property type="match status" value="1"/>
</dbReference>
<dbReference type="SUPFAM" id="SSF47203">
    <property type="entry name" value="Acyl-CoA dehydrogenase C-terminal domain-like"/>
    <property type="match status" value="1"/>
</dbReference>
<evidence type="ECO:0000256" key="2">
    <source>
        <dbReference type="ARBA" id="ARBA00009347"/>
    </source>
</evidence>
<evidence type="ECO:0000256" key="5">
    <source>
        <dbReference type="ARBA" id="ARBA00023002"/>
    </source>
</evidence>
<proteinExistence type="inferred from homology"/>
<dbReference type="Gene3D" id="1.20.140.10">
    <property type="entry name" value="Butyryl-CoA Dehydrogenase, subunit A, domain 3"/>
    <property type="match status" value="1"/>
</dbReference>
<dbReference type="Gene3D" id="1.10.540.10">
    <property type="entry name" value="Acyl-CoA dehydrogenase/oxidase, N-terminal domain"/>
    <property type="match status" value="1"/>
</dbReference>
<protein>
    <submittedName>
        <fullName evidence="9">Acyl-CoA dehydrogenase</fullName>
    </submittedName>
</protein>
<evidence type="ECO:0000256" key="4">
    <source>
        <dbReference type="ARBA" id="ARBA00022827"/>
    </source>
</evidence>
<gene>
    <name evidence="9" type="ORF">LBW55_18760</name>
</gene>
<dbReference type="Pfam" id="PF02771">
    <property type="entry name" value="Acyl-CoA_dh_N"/>
    <property type="match status" value="1"/>
</dbReference>
<dbReference type="EMBL" id="JAIVEX010000010">
    <property type="protein sequence ID" value="MDB0523649.1"/>
    <property type="molecule type" value="Genomic_DNA"/>
</dbReference>
<dbReference type="SUPFAM" id="SSF56645">
    <property type="entry name" value="Acyl-CoA dehydrogenase NM domain-like"/>
    <property type="match status" value="1"/>
</dbReference>
<keyword evidence="4" id="KW-0274">FAD</keyword>
<dbReference type="AlphaFoldDB" id="A0AAE3T6U7"/>
<keyword evidence="5" id="KW-0560">Oxidoreductase</keyword>
<organism evidence="9 10">
    <name type="scientific">Ralstonia solanacearum</name>
    <name type="common">Pseudomonas solanacearum</name>
    <dbReference type="NCBI Taxonomy" id="305"/>
    <lineage>
        <taxon>Bacteria</taxon>
        <taxon>Pseudomonadati</taxon>
        <taxon>Pseudomonadota</taxon>
        <taxon>Betaproteobacteria</taxon>
        <taxon>Burkholderiales</taxon>
        <taxon>Burkholderiaceae</taxon>
        <taxon>Ralstonia</taxon>
        <taxon>Ralstonia solanacearum species complex</taxon>
    </lineage>
</organism>
<evidence type="ECO:0000256" key="1">
    <source>
        <dbReference type="ARBA" id="ARBA00001974"/>
    </source>
</evidence>
<evidence type="ECO:0000313" key="10">
    <source>
        <dbReference type="Proteomes" id="UP001143674"/>
    </source>
</evidence>